<dbReference type="InterPro" id="IPR017901">
    <property type="entry name" value="C-CAP_CF_C-like"/>
</dbReference>
<evidence type="ECO:0000256" key="4">
    <source>
        <dbReference type="ARBA" id="ARBA00022990"/>
    </source>
</evidence>
<feature type="domain" description="C-CAP/cofactor C-like" evidence="6">
    <location>
        <begin position="121"/>
        <end position="268"/>
    </location>
</feature>
<dbReference type="InterPro" id="IPR012945">
    <property type="entry name" value="Tubulin-bd_cofactor_C_dom"/>
</dbReference>
<organism evidence="7 8">
    <name type="scientific">Hydnomerulius pinastri MD-312</name>
    <dbReference type="NCBI Taxonomy" id="994086"/>
    <lineage>
        <taxon>Eukaryota</taxon>
        <taxon>Fungi</taxon>
        <taxon>Dikarya</taxon>
        <taxon>Basidiomycota</taxon>
        <taxon>Agaricomycotina</taxon>
        <taxon>Agaricomycetes</taxon>
        <taxon>Agaricomycetidae</taxon>
        <taxon>Boletales</taxon>
        <taxon>Boletales incertae sedis</taxon>
        <taxon>Leucogyrophana</taxon>
    </lineage>
</organism>
<dbReference type="AlphaFoldDB" id="A0A0C9W896"/>
<dbReference type="PANTHER" id="PTHR15139:SF0">
    <property type="entry name" value="TUBULIN-SPECIFIC CHAPERONE C"/>
    <property type="match status" value="1"/>
</dbReference>
<dbReference type="Gene3D" id="2.160.20.70">
    <property type="match status" value="1"/>
</dbReference>
<dbReference type="InterPro" id="IPR038397">
    <property type="entry name" value="TBCC_N_sf"/>
</dbReference>
<evidence type="ECO:0000256" key="1">
    <source>
        <dbReference type="ARBA" id="ARBA00004496"/>
    </source>
</evidence>
<evidence type="ECO:0000259" key="6">
    <source>
        <dbReference type="PROSITE" id="PS51329"/>
    </source>
</evidence>
<dbReference type="InterPro" id="IPR031925">
    <property type="entry name" value="TBCC_N"/>
</dbReference>
<dbReference type="GO" id="GO:0007023">
    <property type="term" value="P:post-chaperonin tubulin folding pathway"/>
    <property type="evidence" value="ECO:0007669"/>
    <property type="project" value="InterPro"/>
</dbReference>
<protein>
    <recommendedName>
        <fullName evidence="6">C-CAP/cofactor C-like domain-containing protein</fullName>
    </recommendedName>
</protein>
<dbReference type="PROSITE" id="PS51329">
    <property type="entry name" value="C_CAP_COFACTOR_C"/>
    <property type="match status" value="1"/>
</dbReference>
<gene>
    <name evidence="7" type="ORF">HYDPIDRAFT_113147</name>
</gene>
<dbReference type="GO" id="GO:0005737">
    <property type="term" value="C:cytoplasm"/>
    <property type="evidence" value="ECO:0007669"/>
    <property type="project" value="UniProtKB-SubCell"/>
</dbReference>
<dbReference type="HOGENOM" id="CLU_032612_0_0_1"/>
<comment type="subcellular location">
    <subcellularLocation>
        <location evidence="1">Cytoplasm</location>
    </subcellularLocation>
</comment>
<keyword evidence="8" id="KW-1185">Reference proteome</keyword>
<evidence type="ECO:0000256" key="3">
    <source>
        <dbReference type="ARBA" id="ARBA00022490"/>
    </source>
</evidence>
<dbReference type="PANTHER" id="PTHR15139">
    <property type="entry name" value="TUBULIN FOLDING COFACTOR C"/>
    <property type="match status" value="1"/>
</dbReference>
<dbReference type="Pfam" id="PF07986">
    <property type="entry name" value="TBCC"/>
    <property type="match status" value="1"/>
</dbReference>
<dbReference type="EMBL" id="KN839850">
    <property type="protein sequence ID" value="KIJ63648.1"/>
    <property type="molecule type" value="Genomic_DNA"/>
</dbReference>
<keyword evidence="4" id="KW-0007">Acetylation</keyword>
<dbReference type="InterPro" id="IPR016098">
    <property type="entry name" value="CAP/MinC_C"/>
</dbReference>
<evidence type="ECO:0000313" key="8">
    <source>
        <dbReference type="Proteomes" id="UP000053820"/>
    </source>
</evidence>
<evidence type="ECO:0000256" key="2">
    <source>
        <dbReference type="ARBA" id="ARBA00008848"/>
    </source>
</evidence>
<reference evidence="7 8" key="1">
    <citation type="submission" date="2014-04" db="EMBL/GenBank/DDBJ databases">
        <title>Evolutionary Origins and Diversification of the Mycorrhizal Mutualists.</title>
        <authorList>
            <consortium name="DOE Joint Genome Institute"/>
            <consortium name="Mycorrhizal Genomics Consortium"/>
            <person name="Kohler A."/>
            <person name="Kuo A."/>
            <person name="Nagy L.G."/>
            <person name="Floudas D."/>
            <person name="Copeland A."/>
            <person name="Barry K.W."/>
            <person name="Cichocki N."/>
            <person name="Veneault-Fourrey C."/>
            <person name="LaButti K."/>
            <person name="Lindquist E.A."/>
            <person name="Lipzen A."/>
            <person name="Lundell T."/>
            <person name="Morin E."/>
            <person name="Murat C."/>
            <person name="Riley R."/>
            <person name="Ohm R."/>
            <person name="Sun H."/>
            <person name="Tunlid A."/>
            <person name="Henrissat B."/>
            <person name="Grigoriev I.V."/>
            <person name="Hibbett D.S."/>
            <person name="Martin F."/>
        </authorList>
    </citation>
    <scope>NUCLEOTIDE SEQUENCE [LARGE SCALE GENOMIC DNA]</scope>
    <source>
        <strain evidence="7 8">MD-312</strain>
    </source>
</reference>
<dbReference type="OrthoDB" id="194775at2759"/>
<evidence type="ECO:0000313" key="7">
    <source>
        <dbReference type="EMBL" id="KIJ63648.1"/>
    </source>
</evidence>
<evidence type="ECO:0000256" key="5">
    <source>
        <dbReference type="ARBA" id="ARBA00026055"/>
    </source>
</evidence>
<dbReference type="GO" id="GO:0007021">
    <property type="term" value="P:tubulin complex assembly"/>
    <property type="evidence" value="ECO:0007669"/>
    <property type="project" value="TreeGrafter"/>
</dbReference>
<name>A0A0C9W896_9AGAM</name>
<comment type="similarity">
    <text evidence="2">Belongs to the TBCC family.</text>
</comment>
<keyword evidence="3" id="KW-0963">Cytoplasm</keyword>
<dbReference type="Gene3D" id="1.20.58.1250">
    <property type="entry name" value="Tubulin Binding Cofactor C, N-terminal domain"/>
    <property type="match status" value="1"/>
</dbReference>
<comment type="subunit">
    <text evidence="5">Supercomplex made of cofactors A to E. Cofactors A and D function by capturing and stabilizing tubulin in a quasi-native conformation. Cofactor E binds to the cofactor D-tubulin complex; interaction with cofactor C then causes the release of tubulin polypeptides that are committed to the native state.</text>
</comment>
<proteinExistence type="inferred from homology"/>
<dbReference type="Pfam" id="PF16752">
    <property type="entry name" value="TBCC_N"/>
    <property type="match status" value="1"/>
</dbReference>
<dbReference type="GO" id="GO:0015631">
    <property type="term" value="F:tubulin binding"/>
    <property type="evidence" value="ECO:0007669"/>
    <property type="project" value="InterPro"/>
</dbReference>
<sequence>MSQPKWTFAQNFCTEFNVTASELASRLENLKSSSVASPESVQAVASDLSRLTKSLSDATGSLPSYDQRQCELQLKALEKTVEELRGVFTSTSKFSFKRKTAKAKEPVELASTAALVSEQVPPPSISSTKTLSSFSHRYLTMANLDDRTTSAEVSISDLDNCIVNLLPQGNDGTEISAFHVQRVSRCIFLFPPIAGSIILHDLTQCVIVTGCHQFRMHNSTAVDIYLAIESNPVIEHCSKIRFAAYPSSLLRSATQQDSKHLSVQDFSHIRSTPSPNWTALSEEKGERLWPVSELEDQALREHLHGILPAREGGPEGAS</sequence>
<accession>A0A0C9W896</accession>
<dbReference type="InterPro" id="IPR027684">
    <property type="entry name" value="TBCC"/>
</dbReference>
<dbReference type="Proteomes" id="UP000053820">
    <property type="component" value="Unassembled WGS sequence"/>
</dbReference>